<accession>A0A8X6W952</accession>
<name>A0A8X6W952_TRICX</name>
<comment type="caution">
    <text evidence="1">The sequence shown here is derived from an EMBL/GenBank/DDBJ whole genome shotgun (WGS) entry which is preliminary data.</text>
</comment>
<proteinExistence type="predicted"/>
<sequence length="95" mass="10693">MSLPLHRQLNVKSYGESKSSEWPLSGLFTILTLETLTDVYSSHVDVANLIGQTFASVSSSNLYSPAFQATKNRLERTPINFRCQNLLPYSCDFDM</sequence>
<dbReference type="AlphaFoldDB" id="A0A8X6W952"/>
<organism evidence="1 2">
    <name type="scientific">Trichonephila clavipes</name>
    <name type="common">Golden silk orbweaver</name>
    <name type="synonym">Nephila clavipes</name>
    <dbReference type="NCBI Taxonomy" id="2585209"/>
    <lineage>
        <taxon>Eukaryota</taxon>
        <taxon>Metazoa</taxon>
        <taxon>Ecdysozoa</taxon>
        <taxon>Arthropoda</taxon>
        <taxon>Chelicerata</taxon>
        <taxon>Arachnida</taxon>
        <taxon>Araneae</taxon>
        <taxon>Araneomorphae</taxon>
        <taxon>Entelegynae</taxon>
        <taxon>Araneoidea</taxon>
        <taxon>Nephilidae</taxon>
        <taxon>Trichonephila</taxon>
    </lineage>
</organism>
<reference evidence="1" key="1">
    <citation type="submission" date="2020-08" db="EMBL/GenBank/DDBJ databases">
        <title>Multicomponent nature underlies the extraordinary mechanical properties of spider dragline silk.</title>
        <authorList>
            <person name="Kono N."/>
            <person name="Nakamura H."/>
            <person name="Mori M."/>
            <person name="Yoshida Y."/>
            <person name="Ohtoshi R."/>
            <person name="Malay A.D."/>
            <person name="Moran D.A.P."/>
            <person name="Tomita M."/>
            <person name="Numata K."/>
            <person name="Arakawa K."/>
        </authorList>
    </citation>
    <scope>NUCLEOTIDE SEQUENCE</scope>
</reference>
<keyword evidence="2" id="KW-1185">Reference proteome</keyword>
<evidence type="ECO:0000313" key="1">
    <source>
        <dbReference type="EMBL" id="GFY29891.1"/>
    </source>
</evidence>
<dbReference type="Proteomes" id="UP000887159">
    <property type="component" value="Unassembled WGS sequence"/>
</dbReference>
<dbReference type="EMBL" id="BMAU01021390">
    <property type="protein sequence ID" value="GFY29891.1"/>
    <property type="molecule type" value="Genomic_DNA"/>
</dbReference>
<evidence type="ECO:0000313" key="2">
    <source>
        <dbReference type="Proteomes" id="UP000887159"/>
    </source>
</evidence>
<gene>
    <name evidence="1" type="ORF">TNCV_4072041</name>
</gene>
<protein>
    <submittedName>
        <fullName evidence="1">Uncharacterized protein</fullName>
    </submittedName>
</protein>